<comment type="caution">
    <text evidence="1">The sequence shown here is derived from an EMBL/GenBank/DDBJ whole genome shotgun (WGS) entry which is preliminary data.</text>
</comment>
<accession>A0A8J2Q0I5</accession>
<organism evidence="1 2">
    <name type="scientific">Cercopithifilaria johnstoni</name>
    <dbReference type="NCBI Taxonomy" id="2874296"/>
    <lineage>
        <taxon>Eukaryota</taxon>
        <taxon>Metazoa</taxon>
        <taxon>Ecdysozoa</taxon>
        <taxon>Nematoda</taxon>
        <taxon>Chromadorea</taxon>
        <taxon>Rhabditida</taxon>
        <taxon>Spirurina</taxon>
        <taxon>Spiruromorpha</taxon>
        <taxon>Filarioidea</taxon>
        <taxon>Onchocercidae</taxon>
        <taxon>Cercopithifilaria</taxon>
    </lineage>
</organism>
<evidence type="ECO:0000313" key="2">
    <source>
        <dbReference type="Proteomes" id="UP000746747"/>
    </source>
</evidence>
<dbReference type="AlphaFoldDB" id="A0A8J2Q0I5"/>
<evidence type="ECO:0000313" key="1">
    <source>
        <dbReference type="EMBL" id="CAG9535210.1"/>
    </source>
</evidence>
<dbReference type="Proteomes" id="UP000746747">
    <property type="component" value="Unassembled WGS sequence"/>
</dbReference>
<keyword evidence="2" id="KW-1185">Reference proteome</keyword>
<name>A0A8J2Q0I5_9BILA</name>
<gene>
    <name evidence="1" type="ORF">CJOHNSTONI_LOCUS5271</name>
</gene>
<protein>
    <submittedName>
        <fullName evidence="1">Uncharacterized protein</fullName>
    </submittedName>
</protein>
<dbReference type="OrthoDB" id="5841505at2759"/>
<proteinExistence type="predicted"/>
<sequence>MAENESSNCKIEQNVWQELRRTMGCLSDQPFQIVFIKGNANNNDYFIPRSEITQSENISQPDLTSSSLLRTASDGFGGSHQNISDLNKILESPVKIPLCSREKHLQNSNIAELNNIFNSDTRKTIELSTNCKEIIHRELTFWHDRIQYEMKQADEIIANLYARVEQIKGLNRELRDLLTYFSDDTDSSVTSSTS</sequence>
<dbReference type="EMBL" id="CAKAEH010001360">
    <property type="protein sequence ID" value="CAG9535210.1"/>
    <property type="molecule type" value="Genomic_DNA"/>
</dbReference>
<reference evidence="1" key="1">
    <citation type="submission" date="2021-09" db="EMBL/GenBank/DDBJ databases">
        <authorList>
            <consortium name="Pathogen Informatics"/>
        </authorList>
    </citation>
    <scope>NUCLEOTIDE SEQUENCE</scope>
</reference>